<evidence type="ECO:0000313" key="3">
    <source>
        <dbReference type="EMBL" id="QSZ32456.1"/>
    </source>
</evidence>
<reference evidence="3" key="1">
    <citation type="submission" date="2020-10" db="EMBL/GenBank/DDBJ databases">
        <title>Genome Sequence of Monilinia vaccinii-corymbosi Sheds Light on Mummy Berry Disease Infection of Blueberry and Mating Type.</title>
        <authorList>
            <person name="Yow A.G."/>
            <person name="Zhang Y."/>
            <person name="Bansal K."/>
            <person name="Eacker S.M."/>
            <person name="Sullivan S."/>
            <person name="Liachko I."/>
            <person name="Cubeta M.A."/>
            <person name="Rollins J.A."/>
            <person name="Ashrafi H."/>
        </authorList>
    </citation>
    <scope>NUCLEOTIDE SEQUENCE</scope>
    <source>
        <strain evidence="3">RL-1</strain>
    </source>
</reference>
<dbReference type="Pfam" id="PF25484">
    <property type="entry name" value="DUF7907"/>
    <property type="match status" value="1"/>
</dbReference>
<feature type="chain" id="PRO_5032899545" description="DUF7907 domain-containing protein" evidence="1">
    <location>
        <begin position="21"/>
        <end position="212"/>
    </location>
</feature>
<organism evidence="3 4">
    <name type="scientific">Monilinia vaccinii-corymbosi</name>
    <dbReference type="NCBI Taxonomy" id="61207"/>
    <lineage>
        <taxon>Eukaryota</taxon>
        <taxon>Fungi</taxon>
        <taxon>Dikarya</taxon>
        <taxon>Ascomycota</taxon>
        <taxon>Pezizomycotina</taxon>
        <taxon>Leotiomycetes</taxon>
        <taxon>Helotiales</taxon>
        <taxon>Sclerotiniaceae</taxon>
        <taxon>Monilinia</taxon>
    </lineage>
</organism>
<evidence type="ECO:0000256" key="1">
    <source>
        <dbReference type="SAM" id="SignalP"/>
    </source>
</evidence>
<name>A0A8A3PBH1_9HELO</name>
<gene>
    <name evidence="3" type="ORF">DSL72_002030</name>
</gene>
<evidence type="ECO:0000313" key="4">
    <source>
        <dbReference type="Proteomes" id="UP000672032"/>
    </source>
</evidence>
<feature type="domain" description="DUF7907" evidence="2">
    <location>
        <begin position="26"/>
        <end position="201"/>
    </location>
</feature>
<dbReference type="InterPro" id="IPR057229">
    <property type="entry name" value="DUF7907"/>
</dbReference>
<protein>
    <recommendedName>
        <fullName evidence="2">DUF7907 domain-containing protein</fullName>
    </recommendedName>
</protein>
<dbReference type="Proteomes" id="UP000672032">
    <property type="component" value="Chromosome 3"/>
</dbReference>
<accession>A0A8A3PBH1</accession>
<feature type="signal peptide" evidence="1">
    <location>
        <begin position="1"/>
        <end position="20"/>
    </location>
</feature>
<keyword evidence="4" id="KW-1185">Reference proteome</keyword>
<keyword evidence="1" id="KW-0732">Signal</keyword>
<dbReference type="OrthoDB" id="3515453at2759"/>
<dbReference type="AlphaFoldDB" id="A0A8A3PBH1"/>
<evidence type="ECO:0000259" key="2">
    <source>
        <dbReference type="Pfam" id="PF25484"/>
    </source>
</evidence>
<sequence length="212" mass="22759">MRTSFITAALLAAATTQVTAQYLNQSEPFTLVLLSSDDTLNGVTLSPCHEGAAIEAFCLGARISEPDTTFSSYNFNTSSFNSGVNTTIGQTGYLTWVLRGGNFNLSSPMGLGYSATSNVAIPLLTPPSASTTPVAFDESNLLNIQGYVDDTTSPTTFRTQAYYRWYVCKTFWGYAYTTLAWGVGKGDPQNPTCVAVNVKRVFFPIPAAGGYN</sequence>
<proteinExistence type="predicted"/>
<dbReference type="EMBL" id="CP063407">
    <property type="protein sequence ID" value="QSZ32456.1"/>
    <property type="molecule type" value="Genomic_DNA"/>
</dbReference>